<reference evidence="9" key="1">
    <citation type="submission" date="2018-08" db="EMBL/GenBank/DDBJ databases">
        <authorList>
            <person name="Hornung B."/>
        </authorList>
    </citation>
    <scope>NUCLEOTIDE SEQUENCE [LARGE SCALE GENOMIC DNA]</scope>
</reference>
<evidence type="ECO:0000256" key="6">
    <source>
        <dbReference type="ARBA" id="ARBA00023136"/>
    </source>
</evidence>
<evidence type="ECO:0000256" key="4">
    <source>
        <dbReference type="ARBA" id="ARBA00022692"/>
    </source>
</evidence>
<keyword evidence="3" id="KW-1003">Cell membrane</keyword>
<organism evidence="8 9">
    <name type="scientific">Propionibacterium australiense</name>
    <dbReference type="NCBI Taxonomy" id="119981"/>
    <lineage>
        <taxon>Bacteria</taxon>
        <taxon>Bacillati</taxon>
        <taxon>Actinomycetota</taxon>
        <taxon>Actinomycetes</taxon>
        <taxon>Propionibacteriales</taxon>
        <taxon>Propionibacteriaceae</taxon>
        <taxon>Propionibacterium</taxon>
    </lineage>
</organism>
<evidence type="ECO:0000313" key="8">
    <source>
        <dbReference type="EMBL" id="SYZ34522.1"/>
    </source>
</evidence>
<evidence type="ECO:0000256" key="5">
    <source>
        <dbReference type="ARBA" id="ARBA00022989"/>
    </source>
</evidence>
<dbReference type="InterPro" id="IPR037185">
    <property type="entry name" value="EmrE-like"/>
</dbReference>
<dbReference type="InterPro" id="IPR000620">
    <property type="entry name" value="EamA_dom"/>
</dbReference>
<feature type="domain" description="EamA" evidence="7">
    <location>
        <begin position="156"/>
        <end position="297"/>
    </location>
</feature>
<evidence type="ECO:0000313" key="9">
    <source>
        <dbReference type="Proteomes" id="UP000263928"/>
    </source>
</evidence>
<evidence type="ECO:0000259" key="7">
    <source>
        <dbReference type="Pfam" id="PF00892"/>
    </source>
</evidence>
<dbReference type="PANTHER" id="PTHR32322:SF18">
    <property type="entry name" value="S-ADENOSYLMETHIONINE_S-ADENOSYLHOMOCYSTEINE TRANSPORTER"/>
    <property type="match status" value="1"/>
</dbReference>
<evidence type="ECO:0000256" key="1">
    <source>
        <dbReference type="ARBA" id="ARBA00004651"/>
    </source>
</evidence>
<evidence type="ECO:0000256" key="2">
    <source>
        <dbReference type="ARBA" id="ARBA00007362"/>
    </source>
</evidence>
<dbReference type="RefSeq" id="WP_119162824.1">
    <property type="nucleotide sequence ID" value="NZ_LR134442.1"/>
</dbReference>
<keyword evidence="4" id="KW-0812">Transmembrane</keyword>
<dbReference type="Pfam" id="PF00892">
    <property type="entry name" value="EamA"/>
    <property type="match status" value="2"/>
</dbReference>
<dbReference type="Gene3D" id="1.10.3730.20">
    <property type="match status" value="1"/>
</dbReference>
<keyword evidence="5" id="KW-1133">Transmembrane helix</keyword>
<comment type="similarity">
    <text evidence="2">Belongs to the EamA transporter family.</text>
</comment>
<dbReference type="GO" id="GO:0005886">
    <property type="term" value="C:plasma membrane"/>
    <property type="evidence" value="ECO:0007669"/>
    <property type="project" value="UniProtKB-SubCell"/>
</dbReference>
<dbReference type="AlphaFoldDB" id="A0A383SAD8"/>
<dbReference type="EMBL" id="UNQJ01000028">
    <property type="protein sequence ID" value="SYZ34522.1"/>
    <property type="molecule type" value="Genomic_DNA"/>
</dbReference>
<dbReference type="SUPFAM" id="SSF103481">
    <property type="entry name" value="Multidrug resistance efflux transporter EmrE"/>
    <property type="match status" value="2"/>
</dbReference>
<protein>
    <submittedName>
        <fullName evidence="8">EamA domain</fullName>
    </submittedName>
</protein>
<sequence length="309" mass="31999">MRNSQNDVLKGCLCAVGCETLYGLSYVLTKTATNTASPFALLGWRFLVAVAVMSLCVVLGLVRIDLRGKPAGPLLLVALFNPCIYFLGETLGISRTTASESGVILACIPVVSLLASTVVLRKKPSRRQVAGILVTLAGVVVTVCAVGAASSLSIVGYAFLLTAVVSYALYSVFVEKASEHTAAEVTYVMLVAGAVVFVGLAVFEALTTGDVAGLMVLPFRDGAFTVAVLFQGIGCSIAAFFLANMAIARIGVNRASSFIGLATVVSILAGALLLKETFTAHQAVGACVIVMGVYVANTGKRSQRPLPAP</sequence>
<name>A0A383SAD8_9ACTN</name>
<accession>A0A383SAD8</accession>
<dbReference type="Proteomes" id="UP000263928">
    <property type="component" value="Unassembled WGS sequence"/>
</dbReference>
<keyword evidence="9" id="KW-1185">Reference proteome</keyword>
<evidence type="ECO:0000256" key="3">
    <source>
        <dbReference type="ARBA" id="ARBA00022475"/>
    </source>
</evidence>
<dbReference type="PANTHER" id="PTHR32322">
    <property type="entry name" value="INNER MEMBRANE TRANSPORTER"/>
    <property type="match status" value="1"/>
</dbReference>
<feature type="domain" description="EamA" evidence="7">
    <location>
        <begin position="10"/>
        <end position="143"/>
    </location>
</feature>
<proteinExistence type="inferred from homology"/>
<gene>
    <name evidence="8" type="ORF">PROPAUS_2539</name>
</gene>
<keyword evidence="6" id="KW-0472">Membrane</keyword>
<dbReference type="InterPro" id="IPR050638">
    <property type="entry name" value="AA-Vitamin_Transporters"/>
</dbReference>
<comment type="subcellular location">
    <subcellularLocation>
        <location evidence="1">Cell membrane</location>
        <topology evidence="1">Multi-pass membrane protein</topology>
    </subcellularLocation>
</comment>